<keyword evidence="6" id="KW-1133">Transmembrane helix</keyword>
<keyword evidence="11" id="KW-1185">Reference proteome</keyword>
<sequence>MLHYPISHRQHSSPPQLARHGLQSVHRTYPFFIIQCFWALIQFQMNNLHGKIPCTLENLQNLPVLSLDGNQLAAKEANDWSFLTALTNCSKLTILLIDNNNLAGVLPNSISNLSTEIQVLAFSNNQISGSLHSNIGNLKNLMVLGMSSNLLTGNIPVSLGNLNALHVLNMSHNNFLGRIPPSLGNISQLNWLDLQGNKLSGSIPTQLGNCKNLQFLALSDNQLTGTIPIEILSLPCLSLGLYLSHNALHGLLPSEIGNLTNVNNLDISENRLYGAIPDGIGKCVVLVDLDMKKGSPEFFSAAGARVSYAELVKATDGFSSANLIGVGSFGSVYKGVMEWDDEKMVAIKILNLRQQGASRSFIAECETLRSIRHRNLVKIITACSGVDFRGNDFKALVLEFMENGSLEQWLHPKLNERFSMRILNLEQRVSIDVASALDYLHHHSPVPTVHRDLKPSNILLDDDMTARVSDFGLAKFLSESTNLFSISASLVAIKGSVGYIAPYGLGSEISTRGDVYSYGILLLEMFTGKRPTDEIFNESLD</sequence>
<feature type="domain" description="Protein kinase" evidence="10">
    <location>
        <begin position="318"/>
        <end position="541"/>
    </location>
</feature>
<dbReference type="RefSeq" id="XP_010906629.2">
    <property type="nucleotide sequence ID" value="XM_010908327.2"/>
</dbReference>
<dbReference type="GO" id="GO:0004672">
    <property type="term" value="F:protein kinase activity"/>
    <property type="evidence" value="ECO:0007669"/>
    <property type="project" value="InterPro"/>
</dbReference>
<dbReference type="InterPro" id="IPR001611">
    <property type="entry name" value="Leu-rich_rpt"/>
</dbReference>
<evidence type="ECO:0000256" key="4">
    <source>
        <dbReference type="ARBA" id="ARBA00022692"/>
    </source>
</evidence>
<feature type="binding site" evidence="9">
    <location>
        <position position="348"/>
    </location>
    <ligand>
        <name>ATP</name>
        <dbReference type="ChEBI" id="CHEBI:30616"/>
    </ligand>
</feature>
<feature type="non-terminal residue" evidence="12">
    <location>
        <position position="541"/>
    </location>
</feature>
<dbReference type="PANTHER" id="PTHR27008">
    <property type="entry name" value="OS04G0122200 PROTEIN"/>
    <property type="match status" value="1"/>
</dbReference>
<evidence type="ECO:0000256" key="8">
    <source>
        <dbReference type="ARBA" id="ARBA00023180"/>
    </source>
</evidence>
<dbReference type="SUPFAM" id="SSF52058">
    <property type="entry name" value="L domain-like"/>
    <property type="match status" value="1"/>
</dbReference>
<dbReference type="PROSITE" id="PS50011">
    <property type="entry name" value="PROTEIN_KINASE_DOM"/>
    <property type="match status" value="1"/>
</dbReference>
<dbReference type="InterPro" id="IPR032675">
    <property type="entry name" value="LRR_dom_sf"/>
</dbReference>
<evidence type="ECO:0000259" key="10">
    <source>
        <dbReference type="PROSITE" id="PS50011"/>
    </source>
</evidence>
<reference evidence="12" key="1">
    <citation type="submission" date="2025-08" db="UniProtKB">
        <authorList>
            <consortium name="RefSeq"/>
        </authorList>
    </citation>
    <scope>IDENTIFICATION</scope>
</reference>
<dbReference type="Pfam" id="PF00069">
    <property type="entry name" value="Pkinase"/>
    <property type="match status" value="1"/>
</dbReference>
<evidence type="ECO:0000256" key="9">
    <source>
        <dbReference type="PROSITE-ProRule" id="PRU10141"/>
    </source>
</evidence>
<keyword evidence="3" id="KW-0433">Leucine-rich repeat</keyword>
<dbReference type="InterPro" id="IPR051809">
    <property type="entry name" value="Plant_receptor-like_S/T_kinase"/>
</dbReference>
<evidence type="ECO:0000256" key="3">
    <source>
        <dbReference type="ARBA" id="ARBA00022614"/>
    </source>
</evidence>
<name>A0A6I9QCU1_ELAGV</name>
<dbReference type="Pfam" id="PF00560">
    <property type="entry name" value="LRR_1"/>
    <property type="match status" value="6"/>
</dbReference>
<dbReference type="SMART" id="SM00220">
    <property type="entry name" value="S_TKc"/>
    <property type="match status" value="1"/>
</dbReference>
<evidence type="ECO:0000256" key="5">
    <source>
        <dbReference type="ARBA" id="ARBA00022737"/>
    </source>
</evidence>
<accession>A0A6I9QCU1</accession>
<dbReference type="FunFam" id="3.30.200.20:FF:000432">
    <property type="entry name" value="LRR receptor-like serine/threonine-protein kinase EFR"/>
    <property type="match status" value="1"/>
</dbReference>
<keyword evidence="9" id="KW-0067">ATP-binding</keyword>
<keyword evidence="9" id="KW-0547">Nucleotide-binding</keyword>
<gene>
    <name evidence="12" type="primary">LOC105033500</name>
</gene>
<keyword evidence="2" id="KW-1003">Cell membrane</keyword>
<dbReference type="SUPFAM" id="SSF56112">
    <property type="entry name" value="Protein kinase-like (PK-like)"/>
    <property type="match status" value="1"/>
</dbReference>
<dbReference type="InParanoid" id="A0A6I9QCU1"/>
<dbReference type="PANTHER" id="PTHR27008:SF499">
    <property type="entry name" value="OS06G0581500 PROTEIN"/>
    <property type="match status" value="1"/>
</dbReference>
<dbReference type="OrthoDB" id="676979at2759"/>
<dbReference type="PROSITE" id="PS00107">
    <property type="entry name" value="PROTEIN_KINASE_ATP"/>
    <property type="match status" value="1"/>
</dbReference>
<evidence type="ECO:0000313" key="12">
    <source>
        <dbReference type="RefSeq" id="XP_010906629.2"/>
    </source>
</evidence>
<dbReference type="Gene3D" id="1.10.510.10">
    <property type="entry name" value="Transferase(Phosphotransferase) domain 1"/>
    <property type="match status" value="1"/>
</dbReference>
<organism evidence="11 12">
    <name type="scientific">Elaeis guineensis var. tenera</name>
    <name type="common">Oil palm</name>
    <dbReference type="NCBI Taxonomy" id="51953"/>
    <lineage>
        <taxon>Eukaryota</taxon>
        <taxon>Viridiplantae</taxon>
        <taxon>Streptophyta</taxon>
        <taxon>Embryophyta</taxon>
        <taxon>Tracheophyta</taxon>
        <taxon>Spermatophyta</taxon>
        <taxon>Magnoliopsida</taxon>
        <taxon>Liliopsida</taxon>
        <taxon>Arecaceae</taxon>
        <taxon>Arecoideae</taxon>
        <taxon>Cocoseae</taxon>
        <taxon>Elaeidinae</taxon>
        <taxon>Elaeis</taxon>
    </lineage>
</organism>
<dbReference type="Proteomes" id="UP000504607">
    <property type="component" value="Unplaced"/>
</dbReference>
<evidence type="ECO:0000256" key="2">
    <source>
        <dbReference type="ARBA" id="ARBA00022475"/>
    </source>
</evidence>
<dbReference type="InterPro" id="IPR000719">
    <property type="entry name" value="Prot_kinase_dom"/>
</dbReference>
<keyword evidence="4" id="KW-0812">Transmembrane</keyword>
<dbReference type="AlphaFoldDB" id="A0A6I9QCU1"/>
<dbReference type="Gene3D" id="3.80.10.10">
    <property type="entry name" value="Ribonuclease Inhibitor"/>
    <property type="match status" value="1"/>
</dbReference>
<dbReference type="Gene3D" id="3.30.200.20">
    <property type="entry name" value="Phosphorylase Kinase, domain 1"/>
    <property type="match status" value="1"/>
</dbReference>
<evidence type="ECO:0000313" key="11">
    <source>
        <dbReference type="Proteomes" id="UP000504607"/>
    </source>
</evidence>
<evidence type="ECO:0000256" key="1">
    <source>
        <dbReference type="ARBA" id="ARBA00004251"/>
    </source>
</evidence>
<evidence type="ECO:0000256" key="6">
    <source>
        <dbReference type="ARBA" id="ARBA00022989"/>
    </source>
</evidence>
<keyword evidence="5" id="KW-0677">Repeat</keyword>
<keyword evidence="8" id="KW-0325">Glycoprotein</keyword>
<proteinExistence type="predicted"/>
<dbReference type="GO" id="GO:0005524">
    <property type="term" value="F:ATP binding"/>
    <property type="evidence" value="ECO:0007669"/>
    <property type="project" value="UniProtKB-UniRule"/>
</dbReference>
<dbReference type="InterPro" id="IPR017441">
    <property type="entry name" value="Protein_kinase_ATP_BS"/>
</dbReference>
<dbReference type="InterPro" id="IPR011009">
    <property type="entry name" value="Kinase-like_dom_sf"/>
</dbReference>
<dbReference type="GO" id="GO:0005886">
    <property type="term" value="C:plasma membrane"/>
    <property type="evidence" value="ECO:0007669"/>
    <property type="project" value="UniProtKB-SubCell"/>
</dbReference>
<dbReference type="FunFam" id="3.80.10.10:FF:000356">
    <property type="entry name" value="LRR receptor-like serine/threonine-protein kinase"/>
    <property type="match status" value="1"/>
</dbReference>
<comment type="subcellular location">
    <subcellularLocation>
        <location evidence="1">Cell membrane</location>
        <topology evidence="1">Single-pass type I membrane protein</topology>
    </subcellularLocation>
</comment>
<keyword evidence="7" id="KW-0472">Membrane</keyword>
<evidence type="ECO:0000256" key="7">
    <source>
        <dbReference type="ARBA" id="ARBA00023136"/>
    </source>
</evidence>
<protein>
    <submittedName>
        <fullName evidence="12">Receptor kinase-like protein Xa21</fullName>
    </submittedName>
</protein>